<evidence type="ECO:0000256" key="1">
    <source>
        <dbReference type="SAM" id="MobiDB-lite"/>
    </source>
</evidence>
<keyword evidence="3" id="KW-1185">Reference proteome</keyword>
<evidence type="ECO:0000313" key="2">
    <source>
        <dbReference type="EMBL" id="AMY10119.1"/>
    </source>
</evidence>
<sequence length="46" mass="4684">MGMEESTVAKNVNIEPSGIAPVGMIGPPRGDVTVTRPVTCTSNKAA</sequence>
<feature type="compositionally biased region" description="Polar residues" evidence="1">
    <location>
        <begin position="36"/>
        <end position="46"/>
    </location>
</feature>
<protein>
    <submittedName>
        <fullName evidence="2">Uncharacterized protein</fullName>
    </submittedName>
</protein>
<proteinExistence type="predicted"/>
<dbReference type="Proteomes" id="UP000076079">
    <property type="component" value="Chromosome"/>
</dbReference>
<accession>A0A143PQN6</accession>
<dbReference type="AlphaFoldDB" id="A0A143PQN6"/>
<dbReference type="KEGG" id="abac:LuPra_03347"/>
<feature type="region of interest" description="Disordered" evidence="1">
    <location>
        <begin position="17"/>
        <end position="46"/>
    </location>
</feature>
<evidence type="ECO:0000313" key="3">
    <source>
        <dbReference type="Proteomes" id="UP000076079"/>
    </source>
</evidence>
<name>A0A143PQN6_LUTPR</name>
<dbReference type="EMBL" id="CP015136">
    <property type="protein sequence ID" value="AMY10119.1"/>
    <property type="molecule type" value="Genomic_DNA"/>
</dbReference>
<organism evidence="2 3">
    <name type="scientific">Luteitalea pratensis</name>
    <dbReference type="NCBI Taxonomy" id="1855912"/>
    <lineage>
        <taxon>Bacteria</taxon>
        <taxon>Pseudomonadati</taxon>
        <taxon>Acidobacteriota</taxon>
        <taxon>Vicinamibacteria</taxon>
        <taxon>Vicinamibacterales</taxon>
        <taxon>Vicinamibacteraceae</taxon>
        <taxon>Luteitalea</taxon>
    </lineage>
</organism>
<reference evidence="3" key="2">
    <citation type="submission" date="2016-04" db="EMBL/GenBank/DDBJ databases">
        <title>First Complete Genome Sequence of a Subdivision 6 Acidobacterium.</title>
        <authorList>
            <person name="Huang S."/>
            <person name="Vieira S."/>
            <person name="Bunk B."/>
            <person name="Riedel T."/>
            <person name="Sproeer C."/>
            <person name="Overmann J."/>
        </authorList>
    </citation>
    <scope>NUCLEOTIDE SEQUENCE [LARGE SCALE GENOMIC DNA]</scope>
    <source>
        <strain evidence="3">DSM 100886 HEG_-6_39</strain>
    </source>
</reference>
<gene>
    <name evidence="2" type="ORF">LuPra_03347</name>
</gene>
<reference evidence="2 3" key="1">
    <citation type="journal article" date="2016" name="Genome Announc.">
        <title>First Complete Genome Sequence of a Subdivision 6 Acidobacterium Strain.</title>
        <authorList>
            <person name="Huang S."/>
            <person name="Vieira S."/>
            <person name="Bunk B."/>
            <person name="Riedel T."/>
            <person name="Sproer C."/>
            <person name="Overmann J."/>
        </authorList>
    </citation>
    <scope>NUCLEOTIDE SEQUENCE [LARGE SCALE GENOMIC DNA]</scope>
    <source>
        <strain evidence="3">DSM 100886 HEG_-6_39</strain>
    </source>
</reference>